<dbReference type="HOGENOM" id="CLU_034218_0_0_1"/>
<gene>
    <name evidence="1" type="ORF">BOTBODRAFT_121833</name>
</gene>
<evidence type="ECO:0000313" key="2">
    <source>
        <dbReference type="Proteomes" id="UP000027195"/>
    </source>
</evidence>
<protein>
    <submittedName>
        <fullName evidence="1">Uncharacterized protein</fullName>
    </submittedName>
</protein>
<dbReference type="InParanoid" id="A0A067LV83"/>
<dbReference type="OrthoDB" id="3224221at2759"/>
<dbReference type="STRING" id="930990.A0A067LV83"/>
<dbReference type="EMBL" id="KL198151">
    <property type="protein sequence ID" value="KDQ06175.1"/>
    <property type="molecule type" value="Genomic_DNA"/>
</dbReference>
<sequence>KGCTKNHFRIDLRHTPGSSWNNAASLVFAKSYQREHPDTTASTEKIIKAFKTWMKHQRRKYLEYKADSGSYVGRHGTRGRRMWVLTIPFACSTGAHSFIQLLRRRLVAANAHPQLRRHVPFLKRLGVNGMSSDESDHRSGTTIKYRIVHPVWRDRGLTHFLHVFDIFYARDKVCAAGRPSKGNRPHERLHSAKVNQDAKPVPGLHKNCYSDAWYSDLGLWDQHILKAKKTNYNFQHEDDVMA</sequence>
<keyword evidence="2" id="KW-1185">Reference proteome</keyword>
<feature type="non-terminal residue" evidence="1">
    <location>
        <position position="1"/>
    </location>
</feature>
<dbReference type="AlphaFoldDB" id="A0A067LV83"/>
<organism evidence="1 2">
    <name type="scientific">Botryobasidium botryosum (strain FD-172 SS1)</name>
    <dbReference type="NCBI Taxonomy" id="930990"/>
    <lineage>
        <taxon>Eukaryota</taxon>
        <taxon>Fungi</taxon>
        <taxon>Dikarya</taxon>
        <taxon>Basidiomycota</taxon>
        <taxon>Agaricomycotina</taxon>
        <taxon>Agaricomycetes</taxon>
        <taxon>Cantharellales</taxon>
        <taxon>Botryobasidiaceae</taxon>
        <taxon>Botryobasidium</taxon>
    </lineage>
</organism>
<name>A0A067LV83_BOTB1</name>
<evidence type="ECO:0000313" key="1">
    <source>
        <dbReference type="EMBL" id="KDQ06175.1"/>
    </source>
</evidence>
<reference evidence="2" key="1">
    <citation type="journal article" date="2014" name="Proc. Natl. Acad. Sci. U.S.A.">
        <title>Extensive sampling of basidiomycete genomes demonstrates inadequacy of the white-rot/brown-rot paradigm for wood decay fungi.</title>
        <authorList>
            <person name="Riley R."/>
            <person name="Salamov A.A."/>
            <person name="Brown D.W."/>
            <person name="Nagy L.G."/>
            <person name="Floudas D."/>
            <person name="Held B.W."/>
            <person name="Levasseur A."/>
            <person name="Lombard V."/>
            <person name="Morin E."/>
            <person name="Otillar R."/>
            <person name="Lindquist E.A."/>
            <person name="Sun H."/>
            <person name="LaButti K.M."/>
            <person name="Schmutz J."/>
            <person name="Jabbour D."/>
            <person name="Luo H."/>
            <person name="Baker S.E."/>
            <person name="Pisabarro A.G."/>
            <person name="Walton J.D."/>
            <person name="Blanchette R.A."/>
            <person name="Henrissat B."/>
            <person name="Martin F."/>
            <person name="Cullen D."/>
            <person name="Hibbett D.S."/>
            <person name="Grigoriev I.V."/>
        </authorList>
    </citation>
    <scope>NUCLEOTIDE SEQUENCE [LARGE SCALE GENOMIC DNA]</scope>
    <source>
        <strain evidence="2">FD-172 SS1</strain>
    </source>
</reference>
<proteinExistence type="predicted"/>
<accession>A0A067LV83</accession>
<dbReference type="Proteomes" id="UP000027195">
    <property type="component" value="Unassembled WGS sequence"/>
</dbReference>